<keyword evidence="1 6" id="KW-0963">Cytoplasm</keyword>
<comment type="domain">
    <text evidence="6">Has three domains with a flexible linker between the domains II and III and assumes an 'L' shape. Domain III is highly mobile and contacts RuvB.</text>
</comment>
<dbReference type="EMBL" id="PCSK01000005">
    <property type="protein sequence ID" value="PIP46588.1"/>
    <property type="molecule type" value="Genomic_DNA"/>
</dbReference>
<name>A0A2H0APQ9_9BACT</name>
<evidence type="ECO:0000259" key="7">
    <source>
        <dbReference type="SMART" id="SM00278"/>
    </source>
</evidence>
<feature type="region of interest" description="Domain III" evidence="6">
    <location>
        <begin position="151"/>
        <end position="193"/>
    </location>
</feature>
<feature type="domain" description="Helix-hairpin-helix DNA-binding motif class 1" evidence="7">
    <location>
        <begin position="108"/>
        <end position="127"/>
    </location>
</feature>
<dbReference type="GO" id="GO:0009379">
    <property type="term" value="C:Holliday junction helicase complex"/>
    <property type="evidence" value="ECO:0007669"/>
    <property type="project" value="InterPro"/>
</dbReference>
<comment type="function">
    <text evidence="6">The RuvA-RuvB-RuvC complex processes Holliday junction (HJ) DNA during genetic recombination and DNA repair, while the RuvA-RuvB complex plays an important role in the rescue of blocked DNA replication forks via replication fork reversal (RFR). RuvA specifically binds to HJ cruciform DNA, conferring on it an open structure. The RuvB hexamer acts as an ATP-dependent pump, pulling dsDNA into and through the RuvAB complex. HJ branch migration allows RuvC to scan DNA until it finds its consensus sequence, where it cleaves and resolves the cruciform DNA.</text>
</comment>
<dbReference type="GO" id="GO:0005737">
    <property type="term" value="C:cytoplasm"/>
    <property type="evidence" value="ECO:0007669"/>
    <property type="project" value="UniProtKB-SubCell"/>
</dbReference>
<proteinExistence type="inferred from homology"/>
<dbReference type="GO" id="GO:0006281">
    <property type="term" value="P:DNA repair"/>
    <property type="evidence" value="ECO:0007669"/>
    <property type="project" value="UniProtKB-UniRule"/>
</dbReference>
<dbReference type="Gene3D" id="1.10.8.10">
    <property type="entry name" value="DNA helicase RuvA subunit, C-terminal domain"/>
    <property type="match status" value="1"/>
</dbReference>
<dbReference type="SMART" id="SM00278">
    <property type="entry name" value="HhH1"/>
    <property type="match status" value="2"/>
</dbReference>
<evidence type="ECO:0000256" key="5">
    <source>
        <dbReference type="ARBA" id="ARBA00023204"/>
    </source>
</evidence>
<comment type="subunit">
    <text evidence="6">Homotetramer. Forms an RuvA(8)-RuvB(12)-Holliday junction (HJ) complex. HJ DNA is sandwiched between 2 RuvA tetramers; dsDNA enters through RuvA and exits via RuvB. An RuvB hexamer assembles on each DNA strand where it exits the tetramer. Each RuvB hexamer is contacted by two RuvA subunits (via domain III) on 2 adjacent RuvB subunits; this complex drives branch migration. In the full resolvosome a probable DNA-RuvA(4)-RuvB(12)-RuvC(2) complex forms which resolves the HJ.</text>
</comment>
<keyword evidence="3 6" id="KW-0238">DNA-binding</keyword>
<reference evidence="8 9" key="1">
    <citation type="submission" date="2017-09" db="EMBL/GenBank/DDBJ databases">
        <title>Depth-based differentiation of microbial function through sediment-hosted aquifers and enrichment of novel symbionts in the deep terrestrial subsurface.</title>
        <authorList>
            <person name="Probst A.J."/>
            <person name="Ladd B."/>
            <person name="Jarett J.K."/>
            <person name="Geller-Mcgrath D.E."/>
            <person name="Sieber C.M."/>
            <person name="Emerson J.B."/>
            <person name="Anantharaman K."/>
            <person name="Thomas B.C."/>
            <person name="Malmstrom R."/>
            <person name="Stieglmeier M."/>
            <person name="Klingl A."/>
            <person name="Woyke T."/>
            <person name="Ryan C.M."/>
            <person name="Banfield J.F."/>
        </authorList>
    </citation>
    <scope>NUCLEOTIDE SEQUENCE [LARGE SCALE GENOMIC DNA]</scope>
    <source>
        <strain evidence="8">CG23_combo_of_CG06-09_8_20_14_all_42_19</strain>
    </source>
</reference>
<dbReference type="SUPFAM" id="SSF47781">
    <property type="entry name" value="RuvA domain 2-like"/>
    <property type="match status" value="1"/>
</dbReference>
<evidence type="ECO:0000256" key="2">
    <source>
        <dbReference type="ARBA" id="ARBA00022763"/>
    </source>
</evidence>
<dbReference type="Pfam" id="PF01330">
    <property type="entry name" value="RuvA_N"/>
    <property type="match status" value="1"/>
</dbReference>
<organism evidence="8 9">
    <name type="scientific">Candidatus Colwellbacteria bacterium CG23_combo_of_CG06-09_8_20_14_all_42_19</name>
    <dbReference type="NCBI Taxonomy" id="1974541"/>
    <lineage>
        <taxon>Bacteria</taxon>
        <taxon>Candidatus Colwelliibacteriota</taxon>
    </lineage>
</organism>
<dbReference type="Gene3D" id="2.40.50.140">
    <property type="entry name" value="Nucleic acid-binding proteins"/>
    <property type="match status" value="1"/>
</dbReference>
<gene>
    <name evidence="6 8" type="primary">ruvA</name>
    <name evidence="8" type="ORF">COX15_00175</name>
</gene>
<comment type="similarity">
    <text evidence="6">Belongs to the RuvA family.</text>
</comment>
<dbReference type="CDD" id="cd14332">
    <property type="entry name" value="UBA_RuvA_C"/>
    <property type="match status" value="1"/>
</dbReference>
<dbReference type="InterPro" id="IPR036267">
    <property type="entry name" value="RuvA_C_sf"/>
</dbReference>
<dbReference type="GO" id="GO:0006310">
    <property type="term" value="P:DNA recombination"/>
    <property type="evidence" value="ECO:0007669"/>
    <property type="project" value="UniProtKB-UniRule"/>
</dbReference>
<evidence type="ECO:0000256" key="3">
    <source>
        <dbReference type="ARBA" id="ARBA00023125"/>
    </source>
</evidence>
<evidence type="ECO:0000313" key="8">
    <source>
        <dbReference type="EMBL" id="PIP46588.1"/>
    </source>
</evidence>
<dbReference type="Pfam" id="PF14520">
    <property type="entry name" value="HHH_5"/>
    <property type="match status" value="1"/>
</dbReference>
<dbReference type="InterPro" id="IPR003583">
    <property type="entry name" value="Hlx-hairpin-Hlx_DNA-bd_motif"/>
</dbReference>
<comment type="caution">
    <text evidence="8">The sequence shown here is derived from an EMBL/GenBank/DDBJ whole genome shotgun (WGS) entry which is preliminary data.</text>
</comment>
<dbReference type="SUPFAM" id="SSF50249">
    <property type="entry name" value="Nucleic acid-binding proteins"/>
    <property type="match status" value="1"/>
</dbReference>
<dbReference type="InterPro" id="IPR013849">
    <property type="entry name" value="DNA_helicase_Holl-junc_RuvA_I"/>
</dbReference>
<dbReference type="InterPro" id="IPR010994">
    <property type="entry name" value="RuvA_2-like"/>
</dbReference>
<dbReference type="NCBIfam" id="TIGR00084">
    <property type="entry name" value="ruvA"/>
    <property type="match status" value="1"/>
</dbReference>
<dbReference type="SUPFAM" id="SSF46929">
    <property type="entry name" value="DNA helicase RuvA subunit, C-terminal domain"/>
    <property type="match status" value="1"/>
</dbReference>
<dbReference type="InterPro" id="IPR012340">
    <property type="entry name" value="NA-bd_OB-fold"/>
</dbReference>
<feature type="domain" description="Helix-hairpin-helix DNA-binding motif class 1" evidence="7">
    <location>
        <begin position="73"/>
        <end position="92"/>
    </location>
</feature>
<dbReference type="GO" id="GO:0048476">
    <property type="term" value="C:Holliday junction resolvase complex"/>
    <property type="evidence" value="ECO:0007669"/>
    <property type="project" value="UniProtKB-UniRule"/>
</dbReference>
<dbReference type="InterPro" id="IPR000085">
    <property type="entry name" value="RuvA"/>
</dbReference>
<protein>
    <recommendedName>
        <fullName evidence="6">Holliday junction branch migration complex subunit RuvA</fullName>
    </recommendedName>
</protein>
<feature type="region of interest" description="Domain I" evidence="6">
    <location>
        <begin position="1"/>
        <end position="64"/>
    </location>
</feature>
<comment type="subcellular location">
    <subcellularLocation>
        <location evidence="6">Cytoplasm</location>
    </subcellularLocation>
</comment>
<dbReference type="GO" id="GO:0005524">
    <property type="term" value="F:ATP binding"/>
    <property type="evidence" value="ECO:0007669"/>
    <property type="project" value="InterPro"/>
</dbReference>
<comment type="caution">
    <text evidence="6">Lacks conserved residue(s) required for the propagation of feature annotation.</text>
</comment>
<evidence type="ECO:0000256" key="6">
    <source>
        <dbReference type="HAMAP-Rule" id="MF_00031"/>
    </source>
</evidence>
<accession>A0A2H0APQ9</accession>
<keyword evidence="2 6" id="KW-0227">DNA damage</keyword>
<dbReference type="AlphaFoldDB" id="A0A2H0APQ9"/>
<dbReference type="Proteomes" id="UP000230007">
    <property type="component" value="Unassembled WGS sequence"/>
</dbReference>
<dbReference type="GO" id="GO:0009378">
    <property type="term" value="F:four-way junction helicase activity"/>
    <property type="evidence" value="ECO:0007669"/>
    <property type="project" value="InterPro"/>
</dbReference>
<dbReference type="Pfam" id="PF07499">
    <property type="entry name" value="RuvA_C"/>
    <property type="match status" value="1"/>
</dbReference>
<dbReference type="InterPro" id="IPR011114">
    <property type="entry name" value="RuvA_C"/>
</dbReference>
<dbReference type="GO" id="GO:0000400">
    <property type="term" value="F:four-way junction DNA binding"/>
    <property type="evidence" value="ECO:0007669"/>
    <property type="project" value="UniProtKB-UniRule"/>
</dbReference>
<evidence type="ECO:0000256" key="1">
    <source>
        <dbReference type="ARBA" id="ARBA00022490"/>
    </source>
</evidence>
<dbReference type="HAMAP" id="MF_00031">
    <property type="entry name" value="DNA_HJ_migration_RuvA"/>
    <property type="match status" value="1"/>
</dbReference>
<sequence length="193" mass="21258">MIYSVSGKLKLKNNAYAVVAVGGLSFKVSISLNTYKKLPEVNEEVTLMTHFHVREDDMNLYGFLEERELNLFESLISVSGIGPKTALNILSAAPVDRLSGAIAKGETDLIQKSYGIGKKTAERIVMELKDKIFVGDGKGEEVVRLMESDSDVYDALISLGYAGRQVKEAISKIDPKLKSVDDRLRDALKKMKG</sequence>
<evidence type="ECO:0000313" key="9">
    <source>
        <dbReference type="Proteomes" id="UP000230007"/>
    </source>
</evidence>
<keyword evidence="5 6" id="KW-0234">DNA repair</keyword>
<keyword evidence="4 6" id="KW-0233">DNA recombination</keyword>
<evidence type="ECO:0000256" key="4">
    <source>
        <dbReference type="ARBA" id="ARBA00023172"/>
    </source>
</evidence>
<dbReference type="Gene3D" id="1.10.150.20">
    <property type="entry name" value="5' to 3' exonuclease, C-terminal subdomain"/>
    <property type="match status" value="1"/>
</dbReference>